<dbReference type="InterPro" id="IPR003362">
    <property type="entry name" value="Bact_transf"/>
</dbReference>
<dbReference type="InterPro" id="IPR017475">
    <property type="entry name" value="EPS_sugar_tfrase"/>
</dbReference>
<dbReference type="Proteomes" id="UP000231152">
    <property type="component" value="Unassembled WGS sequence"/>
</dbReference>
<comment type="caution">
    <text evidence="9">The sequence shown here is derived from an EMBL/GenBank/DDBJ whole genome shotgun (WGS) entry which is preliminary data.</text>
</comment>
<organism evidence="9 10">
    <name type="scientific">Candidatus Uhrbacteria bacterium CG10_big_fil_rev_8_21_14_0_10_48_11</name>
    <dbReference type="NCBI Taxonomy" id="1975037"/>
    <lineage>
        <taxon>Bacteria</taxon>
        <taxon>Candidatus Uhriibacteriota</taxon>
    </lineage>
</organism>
<evidence type="ECO:0000256" key="6">
    <source>
        <dbReference type="ARBA" id="ARBA00023136"/>
    </source>
</evidence>
<comment type="subcellular location">
    <subcellularLocation>
        <location evidence="1">Membrane</location>
        <topology evidence="1">Multi-pass membrane protein</topology>
    </subcellularLocation>
</comment>
<gene>
    <name evidence="9" type="ORF">COV04_00555</name>
</gene>
<keyword evidence="4 7" id="KW-0812">Transmembrane</keyword>
<evidence type="ECO:0000256" key="2">
    <source>
        <dbReference type="ARBA" id="ARBA00006464"/>
    </source>
</evidence>
<evidence type="ECO:0000313" key="10">
    <source>
        <dbReference type="Proteomes" id="UP000231152"/>
    </source>
</evidence>
<evidence type="ECO:0000256" key="7">
    <source>
        <dbReference type="SAM" id="Phobius"/>
    </source>
</evidence>
<evidence type="ECO:0000256" key="3">
    <source>
        <dbReference type="ARBA" id="ARBA00022679"/>
    </source>
</evidence>
<feature type="transmembrane region" description="Helical" evidence="7">
    <location>
        <begin position="273"/>
        <end position="296"/>
    </location>
</feature>
<comment type="similarity">
    <text evidence="2">Belongs to the bacterial sugar transferase family.</text>
</comment>
<sequence>MKRTELFFSIFLVPLDFTALLLAAFVAQKIRFLDVVEGFRPAVYTTTTENLAFYACVVAAVWIFLFALAGLYSRRITDSFYNQFLRIVAACSAGLVFVIFVVFLHRDFFSSRFIILAAWFLAICFVTVLRIAIRKVQHLLFRYGIAARRVAIIGTSGTAEELVAQIKLHVDSGYRVVVALPPTEVSLLTLRELVNKRAIDELIYADARASSEERALFLEFSESNHLTFRYTPDLLHSAVRRPVVNVEIGIPLVEVPVTKIEGWGRIFKRAIDVVAGVCGLLFFSPLFVFVAVGIFFETGRPIIYVSERVGRGGLFTFYKFRSMYLKDSTGEQYGGAAAQQLHDELVATSGSRGGPVPKVANDPRVTPFGVWLRRLSLDELPQFWNILKGDMSLIGPRPHLPWEVSRYEKHHRKVLAIKPGLTGLSQVSGRSDLDFEEEVRLDRYYIEEWSPFLDMLIVLRTISAIFRSRRAL</sequence>
<evidence type="ECO:0000259" key="8">
    <source>
        <dbReference type="Pfam" id="PF02397"/>
    </source>
</evidence>
<dbReference type="NCBIfam" id="TIGR03025">
    <property type="entry name" value="EPS_sugtrans"/>
    <property type="match status" value="1"/>
</dbReference>
<dbReference type="Pfam" id="PF02397">
    <property type="entry name" value="Bac_transf"/>
    <property type="match status" value="1"/>
</dbReference>
<accession>A0A2M8LFL6</accession>
<protein>
    <recommendedName>
        <fullName evidence="8">Bacterial sugar transferase domain-containing protein</fullName>
    </recommendedName>
</protein>
<dbReference type="PANTHER" id="PTHR30576:SF10">
    <property type="entry name" value="SLL5057 PROTEIN"/>
    <property type="match status" value="1"/>
</dbReference>
<feature type="domain" description="Bacterial sugar transferase" evidence="8">
    <location>
        <begin position="268"/>
        <end position="466"/>
    </location>
</feature>
<reference evidence="9 10" key="1">
    <citation type="submission" date="2017-09" db="EMBL/GenBank/DDBJ databases">
        <title>Depth-based differentiation of microbial function through sediment-hosted aquifers and enrichment of novel symbionts in the deep terrestrial subsurface.</title>
        <authorList>
            <person name="Probst A.J."/>
            <person name="Ladd B."/>
            <person name="Jarett J.K."/>
            <person name="Geller-Mcgrath D.E."/>
            <person name="Sieber C.M."/>
            <person name="Emerson J.B."/>
            <person name="Anantharaman K."/>
            <person name="Thomas B.C."/>
            <person name="Malmstrom R."/>
            <person name="Stieglmeier M."/>
            <person name="Klingl A."/>
            <person name="Woyke T."/>
            <person name="Ryan C.M."/>
            <person name="Banfield J.F."/>
        </authorList>
    </citation>
    <scope>NUCLEOTIDE SEQUENCE [LARGE SCALE GENOMIC DNA]</scope>
    <source>
        <strain evidence="9">CG10_big_fil_rev_8_21_14_0_10_48_11</strain>
    </source>
</reference>
<dbReference type="Pfam" id="PF13727">
    <property type="entry name" value="CoA_binding_3"/>
    <property type="match status" value="1"/>
</dbReference>
<evidence type="ECO:0000256" key="1">
    <source>
        <dbReference type="ARBA" id="ARBA00004141"/>
    </source>
</evidence>
<feature type="transmembrane region" description="Helical" evidence="7">
    <location>
        <begin position="111"/>
        <end position="133"/>
    </location>
</feature>
<dbReference type="EMBL" id="PFET01000002">
    <property type="protein sequence ID" value="PJE76229.1"/>
    <property type="molecule type" value="Genomic_DNA"/>
</dbReference>
<dbReference type="GO" id="GO:0016020">
    <property type="term" value="C:membrane"/>
    <property type="evidence" value="ECO:0007669"/>
    <property type="project" value="UniProtKB-SubCell"/>
</dbReference>
<dbReference type="GO" id="GO:0016780">
    <property type="term" value="F:phosphotransferase activity, for other substituted phosphate groups"/>
    <property type="evidence" value="ECO:0007669"/>
    <property type="project" value="TreeGrafter"/>
</dbReference>
<keyword evidence="5 7" id="KW-1133">Transmembrane helix</keyword>
<proteinExistence type="inferred from homology"/>
<dbReference type="AlphaFoldDB" id="A0A2M8LFL6"/>
<evidence type="ECO:0000313" key="9">
    <source>
        <dbReference type="EMBL" id="PJE76229.1"/>
    </source>
</evidence>
<keyword evidence="3" id="KW-0808">Transferase</keyword>
<name>A0A2M8LFL6_9BACT</name>
<dbReference type="PANTHER" id="PTHR30576">
    <property type="entry name" value="COLANIC BIOSYNTHESIS UDP-GLUCOSE LIPID CARRIER TRANSFERASE"/>
    <property type="match status" value="1"/>
</dbReference>
<feature type="transmembrane region" description="Helical" evidence="7">
    <location>
        <begin position="84"/>
        <end position="105"/>
    </location>
</feature>
<feature type="transmembrane region" description="Helical" evidence="7">
    <location>
        <begin position="51"/>
        <end position="72"/>
    </location>
</feature>
<evidence type="ECO:0000256" key="5">
    <source>
        <dbReference type="ARBA" id="ARBA00022989"/>
    </source>
</evidence>
<evidence type="ECO:0000256" key="4">
    <source>
        <dbReference type="ARBA" id="ARBA00022692"/>
    </source>
</evidence>
<keyword evidence="6 7" id="KW-0472">Membrane</keyword>